<dbReference type="InterPro" id="IPR036291">
    <property type="entry name" value="NAD(P)-bd_dom_sf"/>
</dbReference>
<dbReference type="PANTHER" id="PTHR11645">
    <property type="entry name" value="PYRROLINE-5-CARBOXYLATE REDUCTASE"/>
    <property type="match status" value="1"/>
</dbReference>
<evidence type="ECO:0000256" key="1">
    <source>
        <dbReference type="ARBA" id="ARBA00005525"/>
    </source>
</evidence>
<dbReference type="EMBL" id="FOME01000004">
    <property type="protein sequence ID" value="SFD43233.1"/>
    <property type="molecule type" value="Genomic_DNA"/>
</dbReference>
<feature type="domain" description="Pyrroline-5-carboxylate reductase catalytic N-terminal" evidence="3">
    <location>
        <begin position="5"/>
        <end position="97"/>
    </location>
</feature>
<dbReference type="InterPro" id="IPR000304">
    <property type="entry name" value="Pyrroline-COOH_reductase"/>
</dbReference>
<evidence type="ECO:0000313" key="7">
    <source>
        <dbReference type="Proteomes" id="UP000236729"/>
    </source>
</evidence>
<reference evidence="6 7" key="2">
    <citation type="submission" date="2016-10" db="EMBL/GenBank/DDBJ databases">
        <authorList>
            <person name="Varghese N."/>
            <person name="Submissions S."/>
        </authorList>
    </citation>
    <scope>NUCLEOTIDE SEQUENCE [LARGE SCALE GENOMIC DNA]</scope>
    <source>
        <strain evidence="7">ATCC 20501</strain>
        <strain evidence="5 6">CGMCC 4.3529</strain>
    </source>
</reference>
<keyword evidence="2" id="KW-0521">NADP</keyword>
<keyword evidence="6" id="KW-1185">Reference proteome</keyword>
<evidence type="ECO:0000313" key="4">
    <source>
        <dbReference type="EMBL" id="SEG93171.1"/>
    </source>
</evidence>
<organism evidence="4 7">
    <name type="scientific">Saccharopolyspora kobensis</name>
    <dbReference type="NCBI Taxonomy" id="146035"/>
    <lineage>
        <taxon>Bacteria</taxon>
        <taxon>Bacillati</taxon>
        <taxon>Actinomycetota</taxon>
        <taxon>Actinomycetes</taxon>
        <taxon>Pseudonocardiales</taxon>
        <taxon>Pseudonocardiaceae</taxon>
        <taxon>Saccharopolyspora</taxon>
    </lineage>
</organism>
<gene>
    <name evidence="4" type="ORF">SAMN02982929_05754</name>
    <name evidence="5" type="ORF">SAMN05216506_104283</name>
</gene>
<comment type="similarity">
    <text evidence="1">Belongs to the pyrroline-5-carboxylate reductase family.</text>
</comment>
<accession>A0A1H6E7D4</accession>
<evidence type="ECO:0000259" key="3">
    <source>
        <dbReference type="Pfam" id="PF03807"/>
    </source>
</evidence>
<dbReference type="GO" id="GO:0055129">
    <property type="term" value="P:L-proline biosynthetic process"/>
    <property type="evidence" value="ECO:0007669"/>
    <property type="project" value="TreeGrafter"/>
</dbReference>
<feature type="binding site" evidence="2">
    <location>
        <position position="57"/>
    </location>
    <ligand>
        <name>NADPH</name>
        <dbReference type="ChEBI" id="CHEBI:57783"/>
    </ligand>
</feature>
<proteinExistence type="inferred from homology"/>
<dbReference type="Pfam" id="PF03807">
    <property type="entry name" value="F420_oxidored"/>
    <property type="match status" value="1"/>
</dbReference>
<dbReference type="PANTHER" id="PTHR11645:SF13">
    <property type="entry name" value="PYRROLINE-5-CARBOXYLATE REDUCTASE CATALYTIC N-TERMINAL DOMAIN-CONTAINING PROTEIN"/>
    <property type="match status" value="1"/>
</dbReference>
<reference evidence="4" key="1">
    <citation type="submission" date="2016-10" db="EMBL/GenBank/DDBJ databases">
        <authorList>
            <person name="de Groot N.N."/>
        </authorList>
    </citation>
    <scope>NUCLEOTIDE SEQUENCE [LARGE SCALE GENOMIC DNA]</scope>
    <source>
        <strain evidence="4">ATCC 20501</strain>
    </source>
</reference>
<accession>A0A1I1SHB4</accession>
<dbReference type="PIRSF" id="PIRSF000193">
    <property type="entry name" value="Pyrrol-5-carb_rd"/>
    <property type="match status" value="1"/>
</dbReference>
<evidence type="ECO:0000313" key="5">
    <source>
        <dbReference type="EMBL" id="SFD43233.1"/>
    </source>
</evidence>
<dbReference type="Proteomes" id="UP000199690">
    <property type="component" value="Unassembled WGS sequence"/>
</dbReference>
<dbReference type="GO" id="GO:0004735">
    <property type="term" value="F:pyrroline-5-carboxylate reductase activity"/>
    <property type="evidence" value="ECO:0007669"/>
    <property type="project" value="InterPro"/>
</dbReference>
<evidence type="ECO:0000313" key="6">
    <source>
        <dbReference type="Proteomes" id="UP000199690"/>
    </source>
</evidence>
<name>A0A1H6E7D4_9PSEU</name>
<dbReference type="SUPFAM" id="SSF51735">
    <property type="entry name" value="NAD(P)-binding Rossmann-fold domains"/>
    <property type="match status" value="1"/>
</dbReference>
<dbReference type="Proteomes" id="UP000236729">
    <property type="component" value="Unassembled WGS sequence"/>
</dbReference>
<dbReference type="InterPro" id="IPR028939">
    <property type="entry name" value="P5C_Rdtase_cat_N"/>
</dbReference>
<feature type="binding site" evidence="2">
    <location>
        <begin position="70"/>
        <end position="73"/>
    </location>
    <ligand>
        <name>NADP(+)</name>
        <dbReference type="ChEBI" id="CHEBI:58349"/>
    </ligand>
</feature>
<dbReference type="EMBL" id="FNVB01000009">
    <property type="protein sequence ID" value="SEG93171.1"/>
    <property type="molecule type" value="Genomic_DNA"/>
</dbReference>
<sequence>MIESIGIIGTGSIAADVVDGLCTAPEPSPAIHLSPRNARIAEALARRHPDVHVCIDNQSVVDAAELLLLAVRPDAVREALTGLRVPDGRVLISAVAGWSVEALRAQLDADVTVVRSIPLPAVRHQRGVTALHPAHPAAEEVFDRLGGALAVDDPTTFDALSAATATISTHLHYLGAVADWIARQGMEPRAAESYVRSMFSGVNVSLADQSTGLSELGRAHETPGGNNEALRARWFDSQNRAALDEALEHIRRRVAASTSEWAR</sequence>
<evidence type="ECO:0000256" key="2">
    <source>
        <dbReference type="PIRSR" id="PIRSR000193-1"/>
    </source>
</evidence>
<dbReference type="SMR" id="A0A1H6E7D4"/>
<dbReference type="Gene3D" id="3.40.50.720">
    <property type="entry name" value="NAD(P)-binding Rossmann-like Domain"/>
    <property type="match status" value="1"/>
</dbReference>
<protein>
    <submittedName>
        <fullName evidence="4">Pyrroline-5-carboxylate reductase</fullName>
    </submittedName>
</protein>
<dbReference type="AlphaFoldDB" id="A0A1H6E7D4"/>
<dbReference type="RefSeq" id="WP_093351786.1">
    <property type="nucleotide sequence ID" value="NZ_FNVB01000009.1"/>
</dbReference>